<gene>
    <name evidence="9" type="ORF">H8711_08275</name>
</gene>
<dbReference type="PANTHER" id="PTHR43280">
    <property type="entry name" value="ARAC-FAMILY TRANSCRIPTIONAL REGULATOR"/>
    <property type="match status" value="1"/>
</dbReference>
<evidence type="ECO:0000256" key="3">
    <source>
        <dbReference type="ARBA" id="ARBA00023125"/>
    </source>
</evidence>
<dbReference type="Proteomes" id="UP000653127">
    <property type="component" value="Unassembled WGS sequence"/>
</dbReference>
<organism evidence="9 10">
    <name type="scientific">Ligaoa zhengdingensis</name>
    <dbReference type="NCBI Taxonomy" id="2763658"/>
    <lineage>
        <taxon>Bacteria</taxon>
        <taxon>Bacillati</taxon>
        <taxon>Bacillota</taxon>
        <taxon>Clostridia</taxon>
        <taxon>Eubacteriales</taxon>
        <taxon>Oscillospiraceae</taxon>
        <taxon>Ligaoa</taxon>
    </lineage>
</organism>
<keyword evidence="2" id="KW-0805">Transcription regulation</keyword>
<dbReference type="Gene3D" id="3.40.50.2300">
    <property type="match status" value="1"/>
</dbReference>
<dbReference type="Pfam" id="PF17853">
    <property type="entry name" value="GGDEF_2"/>
    <property type="match status" value="1"/>
</dbReference>
<evidence type="ECO:0000256" key="6">
    <source>
        <dbReference type="PROSITE-ProRule" id="PRU00169"/>
    </source>
</evidence>
<dbReference type="InterPro" id="IPR018060">
    <property type="entry name" value="HTH_AraC"/>
</dbReference>
<name>A0A926DZR1_9FIRM</name>
<feature type="domain" description="Response regulatory" evidence="8">
    <location>
        <begin position="3"/>
        <end position="120"/>
    </location>
</feature>
<evidence type="ECO:0000256" key="1">
    <source>
        <dbReference type="ARBA" id="ARBA00018672"/>
    </source>
</evidence>
<dbReference type="Pfam" id="PF12833">
    <property type="entry name" value="HTH_18"/>
    <property type="match status" value="1"/>
</dbReference>
<dbReference type="InterPro" id="IPR011006">
    <property type="entry name" value="CheY-like_superfamily"/>
</dbReference>
<comment type="function">
    <text evidence="5">May play the central regulatory role in sporulation. It may be an element of the effector pathway responsible for the activation of sporulation genes in response to nutritional stress. Spo0A may act in concert with spo0H (a sigma factor) to control the expression of some genes that are critical to the sporulation process.</text>
</comment>
<dbReference type="CDD" id="cd17536">
    <property type="entry name" value="REC_YesN-like"/>
    <property type="match status" value="1"/>
</dbReference>
<keyword evidence="4" id="KW-0804">Transcription</keyword>
<sequence length="526" mass="60494">MHHILIVDDEFAARETLKCIIDWEKAGFAPPVCARNGKQALELYSQTPFDIVMTDIEMPVMNGLELIEEIKKRNHTQKIVVVSCHEKFEYARRAMQLGIEDYLIKDLINSEELYFQIVNMTAQMNEDLDNQAQAQKEKANRIVERMLAYGTVTEEERAALNSLLKVEHGYLLVGLNVVVDSYGKHRYADDREEWGRKVDRFRSALEAKTMALAAITHDSFFVLTKLVDDFSLLNFYTNVIQYANRIRKLAKSVGIPSVSIGISNQSPSLDDLRTLHHQAERACSMRVVLGLNKNIIYNAIDTSCKAFDKELLEQRMRDLKVLLNDNDLEALQQVEKLYIPDLMDGFMEANYFRYVNNRLYGVAMEYLYQNNLSVGEVLENDQISLERIEALETASEMSGYFSRLFGELLRHEAETAGTQGDLTERVKRYVEQNYDKEITLSDIADTVHVHKGYLCRAFKEKTGENLMQYVVAKKIEKAKEMLEDQSLKLYEISNALSFATPQYFSMVFKKQTGMTPNEYKKSLAAK</sequence>
<dbReference type="SMART" id="SM00342">
    <property type="entry name" value="HTH_ARAC"/>
    <property type="match status" value="1"/>
</dbReference>
<dbReference type="SMART" id="SM00448">
    <property type="entry name" value="REC"/>
    <property type="match status" value="1"/>
</dbReference>
<feature type="modified residue" description="4-aspartylphosphate" evidence="6">
    <location>
        <position position="55"/>
    </location>
</feature>
<dbReference type="Gene3D" id="1.10.10.60">
    <property type="entry name" value="Homeodomain-like"/>
    <property type="match status" value="2"/>
</dbReference>
<dbReference type="EMBL" id="JACRST010000011">
    <property type="protein sequence ID" value="MBC8546928.1"/>
    <property type="molecule type" value="Genomic_DNA"/>
</dbReference>
<dbReference type="PANTHER" id="PTHR43280:SF28">
    <property type="entry name" value="HTH-TYPE TRANSCRIPTIONAL ACTIVATOR RHAS"/>
    <property type="match status" value="1"/>
</dbReference>
<dbReference type="PROSITE" id="PS50110">
    <property type="entry name" value="RESPONSE_REGULATORY"/>
    <property type="match status" value="1"/>
</dbReference>
<evidence type="ECO:0000256" key="4">
    <source>
        <dbReference type="ARBA" id="ARBA00023163"/>
    </source>
</evidence>
<keyword evidence="6" id="KW-0597">Phosphoprotein</keyword>
<accession>A0A926DZR1</accession>
<evidence type="ECO:0000256" key="5">
    <source>
        <dbReference type="ARBA" id="ARBA00024867"/>
    </source>
</evidence>
<dbReference type="InterPro" id="IPR009057">
    <property type="entry name" value="Homeodomain-like_sf"/>
</dbReference>
<evidence type="ECO:0000256" key="2">
    <source>
        <dbReference type="ARBA" id="ARBA00023015"/>
    </source>
</evidence>
<dbReference type="SUPFAM" id="SSF46689">
    <property type="entry name" value="Homeodomain-like"/>
    <property type="match status" value="2"/>
</dbReference>
<feature type="domain" description="HTH araC/xylS-type" evidence="7">
    <location>
        <begin position="424"/>
        <end position="522"/>
    </location>
</feature>
<reference evidence="9" key="1">
    <citation type="submission" date="2020-08" db="EMBL/GenBank/DDBJ databases">
        <title>Genome public.</title>
        <authorList>
            <person name="Liu C."/>
            <person name="Sun Q."/>
        </authorList>
    </citation>
    <scope>NUCLEOTIDE SEQUENCE</scope>
    <source>
        <strain evidence="9">NSJ-31</strain>
    </source>
</reference>
<proteinExistence type="predicted"/>
<dbReference type="InterPro" id="IPR041522">
    <property type="entry name" value="CdaR_GGDEF"/>
</dbReference>
<dbReference type="GO" id="GO:0003700">
    <property type="term" value="F:DNA-binding transcription factor activity"/>
    <property type="evidence" value="ECO:0007669"/>
    <property type="project" value="InterPro"/>
</dbReference>
<evidence type="ECO:0000313" key="10">
    <source>
        <dbReference type="Proteomes" id="UP000653127"/>
    </source>
</evidence>
<evidence type="ECO:0000259" key="7">
    <source>
        <dbReference type="PROSITE" id="PS01124"/>
    </source>
</evidence>
<dbReference type="Pfam" id="PF00072">
    <property type="entry name" value="Response_reg"/>
    <property type="match status" value="1"/>
</dbReference>
<dbReference type="AlphaFoldDB" id="A0A926DZR1"/>
<dbReference type="RefSeq" id="WP_249283005.1">
    <property type="nucleotide sequence ID" value="NZ_JACRST010000011.1"/>
</dbReference>
<dbReference type="InterPro" id="IPR001789">
    <property type="entry name" value="Sig_transdc_resp-reg_receiver"/>
</dbReference>
<comment type="caution">
    <text evidence="9">The sequence shown here is derived from an EMBL/GenBank/DDBJ whole genome shotgun (WGS) entry which is preliminary data.</text>
</comment>
<dbReference type="GO" id="GO:0043565">
    <property type="term" value="F:sequence-specific DNA binding"/>
    <property type="evidence" value="ECO:0007669"/>
    <property type="project" value="InterPro"/>
</dbReference>
<keyword evidence="3" id="KW-0238">DNA-binding</keyword>
<dbReference type="PROSITE" id="PS01124">
    <property type="entry name" value="HTH_ARAC_FAMILY_2"/>
    <property type="match status" value="1"/>
</dbReference>
<dbReference type="SUPFAM" id="SSF52172">
    <property type="entry name" value="CheY-like"/>
    <property type="match status" value="1"/>
</dbReference>
<keyword evidence="10" id="KW-1185">Reference proteome</keyword>
<evidence type="ECO:0000259" key="8">
    <source>
        <dbReference type="PROSITE" id="PS50110"/>
    </source>
</evidence>
<protein>
    <recommendedName>
        <fullName evidence="1">Stage 0 sporulation protein A homolog</fullName>
    </recommendedName>
</protein>
<dbReference type="GO" id="GO:0000160">
    <property type="term" value="P:phosphorelay signal transduction system"/>
    <property type="evidence" value="ECO:0007669"/>
    <property type="project" value="InterPro"/>
</dbReference>
<evidence type="ECO:0000313" key="9">
    <source>
        <dbReference type="EMBL" id="MBC8546928.1"/>
    </source>
</evidence>